<name>A0A5M8PGT6_9LECA</name>
<proteinExistence type="predicted"/>
<gene>
    <name evidence="1" type="ORF">FRX48_08223</name>
</gene>
<evidence type="ECO:0000313" key="1">
    <source>
        <dbReference type="EMBL" id="KAA6407872.1"/>
    </source>
</evidence>
<reference evidence="1 2" key="1">
    <citation type="submission" date="2019-09" db="EMBL/GenBank/DDBJ databases">
        <title>The hologenome of the rock-dwelling lichen Lasallia pustulata.</title>
        <authorList>
            <person name="Greshake Tzovaras B."/>
            <person name="Segers F."/>
            <person name="Bicker A."/>
            <person name="Dal Grande F."/>
            <person name="Otte J."/>
            <person name="Hankeln T."/>
            <person name="Schmitt I."/>
            <person name="Ebersberger I."/>
        </authorList>
    </citation>
    <scope>NUCLEOTIDE SEQUENCE [LARGE SCALE GENOMIC DNA]</scope>
    <source>
        <strain evidence="1">A1-1</strain>
    </source>
</reference>
<dbReference type="Proteomes" id="UP000324767">
    <property type="component" value="Unassembled WGS sequence"/>
</dbReference>
<dbReference type="AlphaFoldDB" id="A0A5M8PGT6"/>
<accession>A0A5M8PGT6</accession>
<sequence length="202" mass="22265">MARRLYLHRHSSVPVLAGSNTSIETNLIPPPLVTRNSRAKLTTLPEGTAAADVPTQDVPPLFVKRTRKTVSPPVEDLSDADREEEEKALYKCTLCHGYLPVGSKPYTLPATLVNTLSKPLSLQGPSSSSSNSAGSRNSNGSGRVFCRDCYVWIYDLGICWTCGEIVGRSEERVGFGWCWWHWGCYGCLICRVSASKIQLYVL</sequence>
<comment type="caution">
    <text evidence="1">The sequence shown here is derived from an EMBL/GenBank/DDBJ whole genome shotgun (WGS) entry which is preliminary data.</text>
</comment>
<dbReference type="EMBL" id="VXIT01000015">
    <property type="protein sequence ID" value="KAA6407872.1"/>
    <property type="molecule type" value="Genomic_DNA"/>
</dbReference>
<organism evidence="1 2">
    <name type="scientific">Lasallia pustulata</name>
    <dbReference type="NCBI Taxonomy" id="136370"/>
    <lineage>
        <taxon>Eukaryota</taxon>
        <taxon>Fungi</taxon>
        <taxon>Dikarya</taxon>
        <taxon>Ascomycota</taxon>
        <taxon>Pezizomycotina</taxon>
        <taxon>Lecanoromycetes</taxon>
        <taxon>OSLEUM clade</taxon>
        <taxon>Umbilicariomycetidae</taxon>
        <taxon>Umbilicariales</taxon>
        <taxon>Umbilicariaceae</taxon>
        <taxon>Lasallia</taxon>
    </lineage>
</organism>
<evidence type="ECO:0000313" key="2">
    <source>
        <dbReference type="Proteomes" id="UP000324767"/>
    </source>
</evidence>
<protein>
    <submittedName>
        <fullName evidence="1">Mediator of rna polymerase ii transcription</fullName>
    </submittedName>
</protein>